<keyword evidence="3" id="KW-1185">Reference proteome</keyword>
<sequence length="72" mass="7403">MEGATPGGLDCGKALVLVVVGWLGAFGCEEGFPDIAVVVELDGCLSVEFSFAGLEEGLFLDLVLLEGCDLVP</sequence>
<dbReference type="Proteomes" id="UP000824120">
    <property type="component" value="Chromosome 4"/>
</dbReference>
<feature type="chain" id="PRO_5039918332" description="Secreted protein" evidence="1">
    <location>
        <begin position="32"/>
        <end position="72"/>
    </location>
</feature>
<evidence type="ECO:0000313" key="2">
    <source>
        <dbReference type="EMBL" id="KAG5613335.1"/>
    </source>
</evidence>
<reference evidence="2 3" key="1">
    <citation type="submission" date="2020-09" db="EMBL/GenBank/DDBJ databases">
        <title>De no assembly of potato wild relative species, Solanum commersonii.</title>
        <authorList>
            <person name="Cho K."/>
        </authorList>
    </citation>
    <scope>NUCLEOTIDE SEQUENCE [LARGE SCALE GENOMIC DNA]</scope>
    <source>
        <strain evidence="2">LZ3.2</strain>
        <tissue evidence="2">Leaf</tissue>
    </source>
</reference>
<dbReference type="EMBL" id="JACXVP010000004">
    <property type="protein sequence ID" value="KAG5613335.1"/>
    <property type="molecule type" value="Genomic_DNA"/>
</dbReference>
<accession>A0A9J5ZMK1</accession>
<feature type="signal peptide" evidence="1">
    <location>
        <begin position="1"/>
        <end position="31"/>
    </location>
</feature>
<organism evidence="2 3">
    <name type="scientific">Solanum commersonii</name>
    <name type="common">Commerson's wild potato</name>
    <name type="synonym">Commerson's nightshade</name>
    <dbReference type="NCBI Taxonomy" id="4109"/>
    <lineage>
        <taxon>Eukaryota</taxon>
        <taxon>Viridiplantae</taxon>
        <taxon>Streptophyta</taxon>
        <taxon>Embryophyta</taxon>
        <taxon>Tracheophyta</taxon>
        <taxon>Spermatophyta</taxon>
        <taxon>Magnoliopsida</taxon>
        <taxon>eudicotyledons</taxon>
        <taxon>Gunneridae</taxon>
        <taxon>Pentapetalae</taxon>
        <taxon>asterids</taxon>
        <taxon>lamiids</taxon>
        <taxon>Solanales</taxon>
        <taxon>Solanaceae</taxon>
        <taxon>Solanoideae</taxon>
        <taxon>Solaneae</taxon>
        <taxon>Solanum</taxon>
    </lineage>
</organism>
<gene>
    <name evidence="2" type="ORF">H5410_024616</name>
</gene>
<evidence type="ECO:0000256" key="1">
    <source>
        <dbReference type="SAM" id="SignalP"/>
    </source>
</evidence>
<proteinExistence type="predicted"/>
<keyword evidence="1" id="KW-0732">Signal</keyword>
<dbReference type="AlphaFoldDB" id="A0A9J5ZMK1"/>
<evidence type="ECO:0000313" key="3">
    <source>
        <dbReference type="Proteomes" id="UP000824120"/>
    </source>
</evidence>
<name>A0A9J5ZMK1_SOLCO</name>
<protein>
    <recommendedName>
        <fullName evidence="4">Secreted protein</fullName>
    </recommendedName>
</protein>
<evidence type="ECO:0008006" key="4">
    <source>
        <dbReference type="Google" id="ProtNLM"/>
    </source>
</evidence>
<comment type="caution">
    <text evidence="2">The sequence shown here is derived from an EMBL/GenBank/DDBJ whole genome shotgun (WGS) entry which is preliminary data.</text>
</comment>